<dbReference type="AlphaFoldDB" id="A0A0C2XAP3"/>
<sequence length="532" mass="60386">MAILQLLESKIKLDAWFRKHLTVAGWKYKAGQVKSALSSTTSLPEEKPEICFERRLGDTELSYYLPSRAEGVNDMYLSLSCRINASYYGRERVRILWALMRLRHPMLASKVRMHDYDDVRFMYELPRDSAAALASADRSLEFCSKDTEELADTYFNGPRTLSEERLSYLYVNETSNSDVVECDFGFCAVHYLGDGMALHAMANEFFLLLGSEKTSDDLSKMLDDELSNQRTSMKSLPNCLEDRLPPLSGKPFQRIARRVDYLRSQEKDIGGQVFPRRSGLPRNTVRYIKGFDPERTKSMIKVCKAHGVSVSSATFAACNLAWARTTNDSLESPSLMYSALNVRPNLVKEAALHDSYWFLSIGYFNVVLPSFVPASEDLAPIFWHRSREAKKQSNAVMKTPMLTSRCREMARERSERAQVWARQDDGKPVEQVKAPVSLSGNASSKPPPSKALIGLSLLGNLDSMYKHSEYPDIKLHYLISGSRQRSGGMLLFGFTFAGRLWINLIYDENGFDKTVVEAFWNSMLQIVDEQMP</sequence>
<dbReference type="PANTHER" id="PTHR42034">
    <property type="entry name" value="CHROMOSOME 7, WHOLE GENOME SHOTGUN SEQUENCE-RELATED"/>
    <property type="match status" value="1"/>
</dbReference>
<dbReference type="Gene3D" id="3.30.559.10">
    <property type="entry name" value="Chloramphenicol acetyltransferase-like domain"/>
    <property type="match status" value="1"/>
</dbReference>
<dbReference type="HOGENOM" id="CLU_016660_0_0_1"/>
<dbReference type="InterPro" id="IPR023213">
    <property type="entry name" value="CAT-like_dom_sf"/>
</dbReference>
<dbReference type="OrthoDB" id="3355480at2759"/>
<dbReference type="Gene3D" id="3.30.559.30">
    <property type="entry name" value="Nonribosomal peptide synthetase, condensation domain"/>
    <property type="match status" value="1"/>
</dbReference>
<evidence type="ECO:0000313" key="2">
    <source>
        <dbReference type="Proteomes" id="UP000054549"/>
    </source>
</evidence>
<reference evidence="1 2" key="1">
    <citation type="submission" date="2014-04" db="EMBL/GenBank/DDBJ databases">
        <title>Evolutionary Origins and Diversification of the Mycorrhizal Mutualists.</title>
        <authorList>
            <consortium name="DOE Joint Genome Institute"/>
            <consortium name="Mycorrhizal Genomics Consortium"/>
            <person name="Kohler A."/>
            <person name="Kuo A."/>
            <person name="Nagy L.G."/>
            <person name="Floudas D."/>
            <person name="Copeland A."/>
            <person name="Barry K.W."/>
            <person name="Cichocki N."/>
            <person name="Veneault-Fourrey C."/>
            <person name="LaButti K."/>
            <person name="Lindquist E.A."/>
            <person name="Lipzen A."/>
            <person name="Lundell T."/>
            <person name="Morin E."/>
            <person name="Murat C."/>
            <person name="Riley R."/>
            <person name="Ohm R."/>
            <person name="Sun H."/>
            <person name="Tunlid A."/>
            <person name="Henrissat B."/>
            <person name="Grigoriev I.V."/>
            <person name="Hibbett D.S."/>
            <person name="Martin F."/>
        </authorList>
    </citation>
    <scope>NUCLEOTIDE SEQUENCE [LARGE SCALE GENOMIC DNA]</scope>
    <source>
        <strain evidence="1 2">Koide BX008</strain>
    </source>
</reference>
<gene>
    <name evidence="1" type="ORF">M378DRAFT_114593</name>
</gene>
<keyword evidence="2" id="KW-1185">Reference proteome</keyword>
<dbReference type="EMBL" id="KN818222">
    <property type="protein sequence ID" value="KIL71452.1"/>
    <property type="molecule type" value="Genomic_DNA"/>
</dbReference>
<dbReference type="PANTHER" id="PTHR42034:SF1">
    <property type="entry name" value="CONDENSATION DOMAIN-CONTAINING PROTEIN"/>
    <property type="match status" value="1"/>
</dbReference>
<name>A0A0C2XAP3_AMAMK</name>
<organism evidence="1 2">
    <name type="scientific">Amanita muscaria (strain Koide BX008)</name>
    <dbReference type="NCBI Taxonomy" id="946122"/>
    <lineage>
        <taxon>Eukaryota</taxon>
        <taxon>Fungi</taxon>
        <taxon>Dikarya</taxon>
        <taxon>Basidiomycota</taxon>
        <taxon>Agaricomycotina</taxon>
        <taxon>Agaricomycetes</taxon>
        <taxon>Agaricomycetidae</taxon>
        <taxon>Agaricales</taxon>
        <taxon>Pluteineae</taxon>
        <taxon>Amanitaceae</taxon>
        <taxon>Amanita</taxon>
    </lineage>
</organism>
<dbReference type="Proteomes" id="UP000054549">
    <property type="component" value="Unassembled WGS sequence"/>
</dbReference>
<proteinExistence type="predicted"/>
<dbReference type="STRING" id="946122.A0A0C2XAP3"/>
<accession>A0A0C2XAP3</accession>
<dbReference type="InParanoid" id="A0A0C2XAP3"/>
<protein>
    <submittedName>
        <fullName evidence="1">Uncharacterized protein</fullName>
    </submittedName>
</protein>
<evidence type="ECO:0000313" key="1">
    <source>
        <dbReference type="EMBL" id="KIL71452.1"/>
    </source>
</evidence>